<dbReference type="Gene3D" id="2.70.40.10">
    <property type="match status" value="1"/>
</dbReference>
<dbReference type="InterPro" id="IPR008181">
    <property type="entry name" value="dUTPase"/>
</dbReference>
<sequence length="207" mass="23154">MAQINNSPEIKRHPKKSPNSVTMELMKLPKPSLSLRVKKLSEKRCCPQEDLLCCWIRSVKCNRHQSASQRKSAGSDLSISIPEGTYARVAPRSGLAWKHSIDVGAGVIDADYRGLLEFQVPQIDLPFSSRSDQKSIKHILLRIPYNIIFLMEPNHGVVPTQVPHTIQTWFLVVDTASSILVGSLPRENLLCRPFHITSTSQSPCTFA</sequence>
<comment type="caution">
    <text evidence="7">The sequence shown here is derived from an EMBL/GenBank/DDBJ whole genome shotgun (WGS) entry which is preliminary data.</text>
</comment>
<name>A0A6A3CL27_HIBSY</name>
<evidence type="ECO:0000256" key="5">
    <source>
        <dbReference type="SAM" id="MobiDB-lite"/>
    </source>
</evidence>
<dbReference type="InterPro" id="IPR029054">
    <property type="entry name" value="dUTPase-like"/>
</dbReference>
<gene>
    <name evidence="7" type="ORF">F3Y22_tig00003725pilonHSYRG00143</name>
</gene>
<dbReference type="EC" id="3.6.1.23" evidence="3"/>
<dbReference type="GO" id="GO:0006226">
    <property type="term" value="P:dUMP biosynthetic process"/>
    <property type="evidence" value="ECO:0007669"/>
    <property type="project" value="InterPro"/>
</dbReference>
<keyword evidence="4" id="KW-0546">Nucleotide metabolism</keyword>
<comment type="similarity">
    <text evidence="2">Belongs to the dUTPase family.</text>
</comment>
<dbReference type="GO" id="GO:0046081">
    <property type="term" value="P:dUTP catabolic process"/>
    <property type="evidence" value="ECO:0007669"/>
    <property type="project" value="InterPro"/>
</dbReference>
<feature type="region of interest" description="Disordered" evidence="5">
    <location>
        <begin position="1"/>
        <end position="20"/>
    </location>
</feature>
<dbReference type="EMBL" id="VEPZ02000231">
    <property type="protein sequence ID" value="KAE8729224.1"/>
    <property type="molecule type" value="Genomic_DNA"/>
</dbReference>
<evidence type="ECO:0000313" key="7">
    <source>
        <dbReference type="EMBL" id="KAE8729224.1"/>
    </source>
</evidence>
<protein>
    <recommendedName>
        <fullName evidence="3">dUTP diphosphatase</fullName>
        <ecNumber evidence="3">3.6.1.23</ecNumber>
    </recommendedName>
</protein>
<dbReference type="AlphaFoldDB" id="A0A6A3CL27"/>
<keyword evidence="8" id="KW-1185">Reference proteome</keyword>
<evidence type="ECO:0000256" key="4">
    <source>
        <dbReference type="ARBA" id="ARBA00023080"/>
    </source>
</evidence>
<comment type="pathway">
    <text evidence="1">Pyrimidine metabolism; dUMP biosynthesis; dUMP from dCTP (dUTP route): step 2/2.</text>
</comment>
<dbReference type="Proteomes" id="UP000436088">
    <property type="component" value="Unassembled WGS sequence"/>
</dbReference>
<dbReference type="InterPro" id="IPR036157">
    <property type="entry name" value="dUTPase-like_sf"/>
</dbReference>
<accession>A0A6A3CL27</accession>
<dbReference type="PANTHER" id="PTHR11241:SF0">
    <property type="entry name" value="DEOXYURIDINE 5'-TRIPHOSPHATE NUCLEOTIDOHYDROLASE"/>
    <property type="match status" value="1"/>
</dbReference>
<evidence type="ECO:0000313" key="8">
    <source>
        <dbReference type="Proteomes" id="UP000436088"/>
    </source>
</evidence>
<organism evidence="7 8">
    <name type="scientific">Hibiscus syriacus</name>
    <name type="common">Rose of Sharon</name>
    <dbReference type="NCBI Taxonomy" id="106335"/>
    <lineage>
        <taxon>Eukaryota</taxon>
        <taxon>Viridiplantae</taxon>
        <taxon>Streptophyta</taxon>
        <taxon>Embryophyta</taxon>
        <taxon>Tracheophyta</taxon>
        <taxon>Spermatophyta</taxon>
        <taxon>Magnoliopsida</taxon>
        <taxon>eudicotyledons</taxon>
        <taxon>Gunneridae</taxon>
        <taxon>Pentapetalae</taxon>
        <taxon>rosids</taxon>
        <taxon>malvids</taxon>
        <taxon>Malvales</taxon>
        <taxon>Malvaceae</taxon>
        <taxon>Malvoideae</taxon>
        <taxon>Hibiscus</taxon>
    </lineage>
</organism>
<dbReference type="SUPFAM" id="SSF51283">
    <property type="entry name" value="dUTPase-like"/>
    <property type="match status" value="1"/>
</dbReference>
<dbReference type="Pfam" id="PF00692">
    <property type="entry name" value="dUTPase"/>
    <property type="match status" value="1"/>
</dbReference>
<reference evidence="7" key="1">
    <citation type="submission" date="2019-09" db="EMBL/GenBank/DDBJ databases">
        <title>Draft genome information of white flower Hibiscus syriacus.</title>
        <authorList>
            <person name="Kim Y.-M."/>
        </authorList>
    </citation>
    <scope>NUCLEOTIDE SEQUENCE [LARGE SCALE GENOMIC DNA]</scope>
    <source>
        <strain evidence="7">YM2019G1</strain>
    </source>
</reference>
<evidence type="ECO:0000256" key="2">
    <source>
        <dbReference type="ARBA" id="ARBA00006581"/>
    </source>
</evidence>
<proteinExistence type="inferred from homology"/>
<evidence type="ECO:0000256" key="3">
    <source>
        <dbReference type="ARBA" id="ARBA00012379"/>
    </source>
</evidence>
<dbReference type="GO" id="GO:0004170">
    <property type="term" value="F:dUTP diphosphatase activity"/>
    <property type="evidence" value="ECO:0007669"/>
    <property type="project" value="UniProtKB-EC"/>
</dbReference>
<feature type="domain" description="dUTPase-like" evidence="6">
    <location>
        <begin position="69"/>
        <end position="118"/>
    </location>
</feature>
<evidence type="ECO:0000259" key="6">
    <source>
        <dbReference type="Pfam" id="PF00692"/>
    </source>
</evidence>
<evidence type="ECO:0000256" key="1">
    <source>
        <dbReference type="ARBA" id="ARBA00005142"/>
    </source>
</evidence>
<dbReference type="GO" id="GO:0000287">
    <property type="term" value="F:magnesium ion binding"/>
    <property type="evidence" value="ECO:0007669"/>
    <property type="project" value="InterPro"/>
</dbReference>
<dbReference type="PANTHER" id="PTHR11241">
    <property type="entry name" value="DEOXYURIDINE 5'-TRIPHOSPHATE NUCLEOTIDOHYDROLASE"/>
    <property type="match status" value="1"/>
</dbReference>